<dbReference type="eggNOG" id="ENOG502TFZN">
    <property type="taxonomic scope" value="Eukaryota"/>
</dbReference>
<evidence type="ECO:0000313" key="1">
    <source>
        <dbReference type="EMBL" id="CCD63800.1"/>
    </source>
</evidence>
<dbReference type="AlphaFoldDB" id="Q17847"/>
<organism evidence="1 2">
    <name type="scientific">Caenorhabditis elegans</name>
    <dbReference type="NCBI Taxonomy" id="6239"/>
    <lineage>
        <taxon>Eukaryota</taxon>
        <taxon>Metazoa</taxon>
        <taxon>Ecdysozoa</taxon>
        <taxon>Nematoda</taxon>
        <taxon>Chromadorea</taxon>
        <taxon>Rhabditida</taxon>
        <taxon>Rhabditina</taxon>
        <taxon>Rhabditomorpha</taxon>
        <taxon>Rhabditoidea</taxon>
        <taxon>Rhabditidae</taxon>
        <taxon>Peloderinae</taxon>
        <taxon>Caenorhabditis</taxon>
    </lineage>
</organism>
<dbReference type="PaxDb" id="6239-C09B8.5"/>
<dbReference type="RefSeq" id="NP_509007.1">
    <property type="nucleotide sequence ID" value="NM_076606.6"/>
</dbReference>
<dbReference type="GeneID" id="182440"/>
<name>Q17847_CAEEL</name>
<dbReference type="Bgee" id="WBGene00015624">
    <property type="expression patterns" value="Expressed in embryo and 3 other cell types or tissues"/>
</dbReference>
<sequence length="326" mass="38045">MCPSNAMTYPVLRSILIRMNFVKRKELAGHCPAIQKMERNVPYRLKSVQITDDQVSQCCRVWIDGMIIRFDYTRRRKDFCRVVTSRMSTLDLPDKVISRCILFYLNRKDIHIKQLTINKMKWPVQRFFPKNVVSLKIITARGMENSLRLLKNVHFKRVIVDNQCDTSTIFEIPMIYEAKYLMIDTVDMINEALLDMPLVSAAKINQKMNANSTFIDFVQKLIDSENLCIGLKYTATSHDHNFVLRNLKSELRVRINVRKTNWKGRNCLTIDMEGEKELVISWYKTGTVFFPKHHVTAQVLNKGSSKNRASGVIEHFVNVYTSLRNN</sequence>
<reference key="2">
    <citation type="submission" date="2016-02" db="EMBL/GenBank/DDBJ databases">
        <authorList>
            <consortium name="WormBase Consortium"/>
            <person name="WormBase"/>
        </authorList>
    </citation>
    <scope>NUCLEOTIDE SEQUENCE</scope>
    <source>
        <strain>Bristol N2</strain>
    </source>
</reference>
<reference evidence="1 2" key="1">
    <citation type="journal article" date="1998" name="Science">
        <title>Genome sequence of the nematode C. elegans: a platform for investigating biology.</title>
        <authorList>
            <consortium name="The C. elegans sequencing consortium"/>
            <person name="Sulson J.E."/>
            <person name="Waterston R."/>
        </authorList>
    </citation>
    <scope>NUCLEOTIDE SEQUENCE [LARGE SCALE GENOMIC DNA]</scope>
    <source>
        <strain evidence="1 2">Bristol N2</strain>
    </source>
</reference>
<keyword evidence="2" id="KW-1185">Reference proteome</keyword>
<gene>
    <name evidence="1 3" type="primary">lelo-3</name>
    <name evidence="3" type="ORF">C09B8.5</name>
    <name evidence="1" type="ORF">CELE_C09B8.5</name>
</gene>
<dbReference type="CTD" id="182440"/>
<dbReference type="EMBL" id="BX284606">
    <property type="protein sequence ID" value="CCD63800.1"/>
    <property type="molecule type" value="Genomic_DNA"/>
</dbReference>
<dbReference type="AGR" id="WB:WBGene00015624"/>
<accession>Q17847</accession>
<dbReference type="FunCoup" id="Q17847">
    <property type="interactions" value="838"/>
</dbReference>
<dbReference type="PANTHER" id="PTHR31379">
    <property type="entry name" value="F-BOX C PROTEIN-RELATED-RELATED"/>
    <property type="match status" value="1"/>
</dbReference>
<dbReference type="Proteomes" id="UP000001940">
    <property type="component" value="Chromosome X"/>
</dbReference>
<dbReference type="InterPro" id="IPR021942">
    <property type="entry name" value="DUF3557"/>
</dbReference>
<dbReference type="WormBase" id="C09B8.5a">
    <property type="protein sequence ID" value="CE02465"/>
    <property type="gene ID" value="WBGene00015624"/>
    <property type="gene designation" value="lelo-3"/>
</dbReference>
<proteinExistence type="predicted"/>
<dbReference type="PIR" id="T15464">
    <property type="entry name" value="T15464"/>
</dbReference>
<evidence type="ECO:0000313" key="2">
    <source>
        <dbReference type="Proteomes" id="UP000001940"/>
    </source>
</evidence>
<evidence type="ECO:0000313" key="3">
    <source>
        <dbReference type="WormBase" id="C09B8.5a"/>
    </source>
</evidence>
<dbReference type="OMA" id="MWNGRKS"/>
<dbReference type="OrthoDB" id="5800552at2759"/>
<dbReference type="STRING" id="6239.C09B8.5.1"/>
<dbReference type="InParanoid" id="Q17847"/>
<dbReference type="HOGENOM" id="CLU_734108_0_0_1"/>
<dbReference type="PANTHER" id="PTHR31379:SF4">
    <property type="entry name" value="F-BOX C PROTEIN-RELATED"/>
    <property type="match status" value="1"/>
</dbReference>
<dbReference type="UCSC" id="C09B8.5">
    <property type="organism name" value="c. elegans"/>
</dbReference>
<protein>
    <submittedName>
        <fullName evidence="1">F-box C protein</fullName>
    </submittedName>
</protein>